<dbReference type="EMBL" id="CAADFN010000002">
    <property type="protein sequence ID" value="VFK13017.1"/>
    <property type="molecule type" value="Genomic_DNA"/>
</dbReference>
<proteinExistence type="predicted"/>
<organism evidence="1">
    <name type="scientific">Candidatus Kentrum sp. LFY</name>
    <dbReference type="NCBI Taxonomy" id="2126342"/>
    <lineage>
        <taxon>Bacteria</taxon>
        <taxon>Pseudomonadati</taxon>
        <taxon>Pseudomonadota</taxon>
        <taxon>Gammaproteobacteria</taxon>
        <taxon>Candidatus Kentrum</taxon>
    </lineage>
</organism>
<name>A0A450W7K0_9GAMM</name>
<sequence>MVLICTFTPYSESMDRVMLPSSRNRGIGAPFYLYEDQELFLFGLQEIFDEMRCAGKALSKPHPQMLHEISMEQSVYFPLIFTNVSSLTTQSFFDEAILLRLMPNHASSVRSEASLAIVPESTSMVGDSTCDPEISKKCRCGYRYHHVWGCCTTKPVCYNTNYLAKLRLEPIKHDLVLVEQN</sequence>
<accession>A0A450W7K0</accession>
<reference evidence="1" key="1">
    <citation type="submission" date="2019-02" db="EMBL/GenBank/DDBJ databases">
        <authorList>
            <person name="Gruber-Vodicka R. H."/>
            <person name="Seah K. B. B."/>
        </authorList>
    </citation>
    <scope>NUCLEOTIDE SEQUENCE</scope>
    <source>
        <strain evidence="1">BECK_BY7</strain>
    </source>
</reference>
<protein>
    <submittedName>
        <fullName evidence="1">Uncharacterized protein</fullName>
    </submittedName>
</protein>
<gene>
    <name evidence="1" type="ORF">BECKLFY1418C_GA0070996_100227</name>
</gene>
<evidence type="ECO:0000313" key="1">
    <source>
        <dbReference type="EMBL" id="VFK13017.1"/>
    </source>
</evidence>
<dbReference type="AlphaFoldDB" id="A0A450W7K0"/>